<dbReference type="InterPro" id="IPR001857">
    <property type="entry name" value="Ribosomal_bL19"/>
</dbReference>
<evidence type="ECO:0000256" key="4">
    <source>
        <dbReference type="ARBA" id="ARBA00023274"/>
    </source>
</evidence>
<keyword evidence="2" id="KW-0378">Hydrolase</keyword>
<protein>
    <submittedName>
        <fullName evidence="7">Uncharacterized protein</fullName>
    </submittedName>
</protein>
<dbReference type="GO" id="GO:0006412">
    <property type="term" value="P:translation"/>
    <property type="evidence" value="ECO:0007669"/>
    <property type="project" value="InterPro"/>
</dbReference>
<dbReference type="Gene3D" id="3.40.50.1240">
    <property type="entry name" value="Phosphoglycerate mutase-like"/>
    <property type="match status" value="1"/>
</dbReference>
<dbReference type="GO" id="GO:0004331">
    <property type="term" value="F:fructose-2,6-bisphosphate 2-phosphatase activity"/>
    <property type="evidence" value="ECO:0007669"/>
    <property type="project" value="TreeGrafter"/>
</dbReference>
<dbReference type="InterPro" id="IPR038657">
    <property type="entry name" value="Ribosomal_bL19_sf"/>
</dbReference>
<evidence type="ECO:0000256" key="6">
    <source>
        <dbReference type="PIRSR" id="PIRSR613078-2"/>
    </source>
</evidence>
<gene>
    <name evidence="7" type="ORF">GGI19_003099</name>
</gene>
<dbReference type="Gene3D" id="2.30.30.790">
    <property type="match status" value="1"/>
</dbReference>
<dbReference type="InterPro" id="IPR051695">
    <property type="entry name" value="Phosphoglycerate_Mutase"/>
</dbReference>
<dbReference type="InterPro" id="IPR008991">
    <property type="entry name" value="Translation_prot_SH3-like_sf"/>
</dbReference>
<dbReference type="PRINTS" id="PR00061">
    <property type="entry name" value="RIBOSOMALL19"/>
</dbReference>
<dbReference type="PANTHER" id="PTHR46517:SF1">
    <property type="entry name" value="FRUCTOSE-2,6-BISPHOSPHATASE TIGAR"/>
    <property type="match status" value="1"/>
</dbReference>
<dbReference type="EMBL" id="JANBUH010000187">
    <property type="protein sequence ID" value="KAJ2753480.1"/>
    <property type="molecule type" value="Genomic_DNA"/>
</dbReference>
<dbReference type="OrthoDB" id="354304at2759"/>
<proteinExistence type="inferred from homology"/>
<dbReference type="CDD" id="cd07067">
    <property type="entry name" value="HP_PGM_like"/>
    <property type="match status" value="1"/>
</dbReference>
<dbReference type="GO" id="GO:0005840">
    <property type="term" value="C:ribosome"/>
    <property type="evidence" value="ECO:0007669"/>
    <property type="project" value="UniProtKB-KW"/>
</dbReference>
<dbReference type="Pfam" id="PF00300">
    <property type="entry name" value="His_Phos_1"/>
    <property type="match status" value="1"/>
</dbReference>
<feature type="active site" description="Tele-phosphohistidine intermediate" evidence="5">
    <location>
        <position position="189"/>
    </location>
</feature>
<evidence type="ECO:0000256" key="3">
    <source>
        <dbReference type="ARBA" id="ARBA00022980"/>
    </source>
</evidence>
<dbReference type="InterPro" id="IPR029033">
    <property type="entry name" value="His_PPase_superfam"/>
</dbReference>
<dbReference type="GO" id="GO:0003735">
    <property type="term" value="F:structural constituent of ribosome"/>
    <property type="evidence" value="ECO:0007669"/>
    <property type="project" value="InterPro"/>
</dbReference>
<comment type="similarity">
    <text evidence="1">Belongs to the bacterial ribosomal protein bL19 family.</text>
</comment>
<dbReference type="GO" id="GO:1990904">
    <property type="term" value="C:ribonucleoprotein complex"/>
    <property type="evidence" value="ECO:0007669"/>
    <property type="project" value="UniProtKB-KW"/>
</dbReference>
<keyword evidence="8" id="KW-1185">Reference proteome</keyword>
<comment type="caution">
    <text evidence="7">The sequence shown here is derived from an EMBL/GenBank/DDBJ whole genome shotgun (WGS) entry which is preliminary data.</text>
</comment>
<evidence type="ECO:0000313" key="8">
    <source>
        <dbReference type="Proteomes" id="UP001140011"/>
    </source>
</evidence>
<dbReference type="SUPFAM" id="SSF50104">
    <property type="entry name" value="Translation proteins SH3-like domain"/>
    <property type="match status" value="1"/>
</dbReference>
<dbReference type="GO" id="GO:0005829">
    <property type="term" value="C:cytosol"/>
    <property type="evidence" value="ECO:0007669"/>
    <property type="project" value="TreeGrafter"/>
</dbReference>
<dbReference type="Proteomes" id="UP001140011">
    <property type="component" value="Unassembled WGS sequence"/>
</dbReference>
<feature type="binding site" evidence="6">
    <location>
        <position position="239"/>
    </location>
    <ligand>
        <name>substrate</name>
    </ligand>
</feature>
<organism evidence="7 8">
    <name type="scientific">Coemansia pectinata</name>
    <dbReference type="NCBI Taxonomy" id="1052879"/>
    <lineage>
        <taxon>Eukaryota</taxon>
        <taxon>Fungi</taxon>
        <taxon>Fungi incertae sedis</taxon>
        <taxon>Zoopagomycota</taxon>
        <taxon>Kickxellomycotina</taxon>
        <taxon>Kickxellomycetes</taxon>
        <taxon>Kickxellales</taxon>
        <taxon>Kickxellaceae</taxon>
        <taxon>Coemansia</taxon>
    </lineage>
</organism>
<dbReference type="AlphaFoldDB" id="A0A9W8H113"/>
<keyword evidence="3" id="KW-0689">Ribosomal protein</keyword>
<feature type="active site" description="Proton donor/acceptor" evidence="5">
    <location>
        <position position="264"/>
    </location>
</feature>
<evidence type="ECO:0000256" key="2">
    <source>
        <dbReference type="ARBA" id="ARBA00022801"/>
    </source>
</evidence>
<dbReference type="SUPFAM" id="SSF53254">
    <property type="entry name" value="Phosphoglycerate mutase-like"/>
    <property type="match status" value="1"/>
</dbReference>
<dbReference type="GO" id="GO:0043456">
    <property type="term" value="P:regulation of pentose-phosphate shunt"/>
    <property type="evidence" value="ECO:0007669"/>
    <property type="project" value="TreeGrafter"/>
</dbReference>
<accession>A0A9W8H113</accession>
<dbReference type="Pfam" id="PF01245">
    <property type="entry name" value="Ribosomal_L19"/>
    <property type="match status" value="1"/>
</dbReference>
<evidence type="ECO:0000313" key="7">
    <source>
        <dbReference type="EMBL" id="KAJ2753480.1"/>
    </source>
</evidence>
<keyword evidence="4" id="KW-0687">Ribonucleoprotein</keyword>
<feature type="binding site" evidence="6">
    <location>
        <begin position="188"/>
        <end position="195"/>
    </location>
    <ligand>
        <name>substrate</name>
    </ligand>
</feature>
<name>A0A9W8H113_9FUNG</name>
<evidence type="ECO:0000256" key="1">
    <source>
        <dbReference type="ARBA" id="ARBA00005781"/>
    </source>
</evidence>
<dbReference type="SMART" id="SM00855">
    <property type="entry name" value="PGAM"/>
    <property type="match status" value="1"/>
</dbReference>
<reference evidence="7" key="1">
    <citation type="submission" date="2022-07" db="EMBL/GenBank/DDBJ databases">
        <title>Phylogenomic reconstructions and comparative analyses of Kickxellomycotina fungi.</title>
        <authorList>
            <person name="Reynolds N.K."/>
            <person name="Stajich J.E."/>
            <person name="Barry K."/>
            <person name="Grigoriev I.V."/>
            <person name="Crous P."/>
            <person name="Smith M.E."/>
        </authorList>
    </citation>
    <scope>NUCLEOTIDE SEQUENCE</scope>
    <source>
        <strain evidence="7">BCRC 34297</strain>
    </source>
</reference>
<sequence>MLCKQLLTRALARPFFRSYSQAHFIVPQPQFDQPLALPIEKRPNVMKVVEREAISRANVDGRSDLFIRRAAPKDRLCAGDVVSVETRNSMADGAATSSFTGVCIAIYRRGIDTSFILRNLVQRVGVEMRFLAYSPLVKRIEIVHKGVGYRRAKLFYLRENPGKAFQLKLLKKTGNLQQMVQANLFFARHGQTDANAQQLLQGSGLNGPLSILGRQQASALGTALRDKDLDMIVASGMERAMETARHVLAHHQGLAMSTDPRLNEISWGMMDGASFKTADPVLEPVVRKWDSGDFDAKIEGGESINDCRRRLLAAVTDILEEVKKGGHKNVFVCMHGRVLRVLMAALVDKDMRRMNRFTHTNCCYHHIRVDVVGDIDLDKMVFEAVRIDVRDHLKSLEINRPETVDSV</sequence>
<evidence type="ECO:0000256" key="5">
    <source>
        <dbReference type="PIRSR" id="PIRSR613078-1"/>
    </source>
</evidence>
<dbReference type="PANTHER" id="PTHR46517">
    <property type="entry name" value="FRUCTOSE-2,6-BISPHOSPHATASE TIGAR"/>
    <property type="match status" value="1"/>
</dbReference>
<dbReference type="GO" id="GO:0045820">
    <property type="term" value="P:negative regulation of glycolytic process"/>
    <property type="evidence" value="ECO:0007669"/>
    <property type="project" value="TreeGrafter"/>
</dbReference>
<dbReference type="InterPro" id="IPR013078">
    <property type="entry name" value="His_Pase_superF_clade-1"/>
</dbReference>